<accession>A0A0A7GFE6</accession>
<dbReference type="RefSeq" id="WP_048091100.1">
    <property type="nucleotide sequence ID" value="NZ_CP009552.1"/>
</dbReference>
<feature type="region of interest" description="Disordered" evidence="8">
    <location>
        <begin position="447"/>
        <end position="480"/>
    </location>
</feature>
<evidence type="ECO:0000256" key="4">
    <source>
        <dbReference type="ARBA" id="ARBA00022741"/>
    </source>
</evidence>
<keyword evidence="5 7" id="KW-0067">ATP-binding</keyword>
<dbReference type="NCBIfam" id="NF003229">
    <property type="entry name" value="PRK04195.1-5"/>
    <property type="match status" value="1"/>
</dbReference>
<dbReference type="SUPFAM" id="SSF52540">
    <property type="entry name" value="P-loop containing nucleoside triphosphate hydrolases"/>
    <property type="match status" value="1"/>
</dbReference>
<dbReference type="HOGENOM" id="CLU_027255_1_0_2"/>
<evidence type="ECO:0000256" key="2">
    <source>
        <dbReference type="ARBA" id="ARBA00014793"/>
    </source>
</evidence>
<dbReference type="SMART" id="SM00382">
    <property type="entry name" value="AAA"/>
    <property type="match status" value="1"/>
</dbReference>
<dbReference type="InterPro" id="IPR023935">
    <property type="entry name" value="Rep_factor-C_lsu"/>
</dbReference>
<dbReference type="Gene3D" id="3.40.50.300">
    <property type="entry name" value="P-loop containing nucleotide triphosphate hydrolases"/>
    <property type="match status" value="1"/>
</dbReference>
<gene>
    <name evidence="7" type="primary">rfcL</name>
    <name evidence="10" type="ORF">GACE_0629</name>
</gene>
<dbReference type="PANTHER" id="PTHR23389:SF6">
    <property type="entry name" value="REPLICATION FACTOR C SUBUNIT 1"/>
    <property type="match status" value="1"/>
</dbReference>
<dbReference type="AlphaFoldDB" id="A0A0A7GFE6"/>
<dbReference type="CDD" id="cd00009">
    <property type="entry name" value="AAA"/>
    <property type="match status" value="1"/>
</dbReference>
<evidence type="ECO:0000256" key="7">
    <source>
        <dbReference type="HAMAP-Rule" id="MF_01508"/>
    </source>
</evidence>
<evidence type="ECO:0000259" key="9">
    <source>
        <dbReference type="SMART" id="SM00382"/>
    </source>
</evidence>
<name>A0A0A7GFE6_GEOAI</name>
<comment type="subunit">
    <text evidence="7">Heteromultimer composed of small subunits (RfcS) and large subunits (RfcL).</text>
</comment>
<dbReference type="GO" id="GO:0006260">
    <property type="term" value="P:DNA replication"/>
    <property type="evidence" value="ECO:0007669"/>
    <property type="project" value="UniProtKB-UniRule"/>
</dbReference>
<dbReference type="InterPro" id="IPR047854">
    <property type="entry name" value="RFC_lid"/>
</dbReference>
<keyword evidence="3 7" id="KW-0235">DNA replication</keyword>
<comment type="function">
    <text evidence="7">Part of the RFC clamp loader complex which loads the PCNA sliding clamp onto DNA.</text>
</comment>
<dbReference type="Gene3D" id="1.10.8.60">
    <property type="match status" value="1"/>
</dbReference>
<dbReference type="EMBL" id="CP009552">
    <property type="protein sequence ID" value="AIY89681.1"/>
    <property type="molecule type" value="Genomic_DNA"/>
</dbReference>
<dbReference type="PANTHER" id="PTHR23389">
    <property type="entry name" value="CHROMOSOME TRANSMISSION FIDELITY FACTOR 18"/>
    <property type="match status" value="1"/>
</dbReference>
<dbReference type="KEGG" id="gac:GACE_0629"/>
<dbReference type="Proteomes" id="UP000030624">
    <property type="component" value="Chromosome"/>
</dbReference>
<evidence type="ECO:0000256" key="3">
    <source>
        <dbReference type="ARBA" id="ARBA00022705"/>
    </source>
</evidence>
<keyword evidence="4 7" id="KW-0547">Nucleotide-binding</keyword>
<dbReference type="GeneID" id="24797228"/>
<evidence type="ECO:0000313" key="10">
    <source>
        <dbReference type="EMBL" id="AIY89681.1"/>
    </source>
</evidence>
<organism evidence="10 11">
    <name type="scientific">Geoglobus acetivorans</name>
    <dbReference type="NCBI Taxonomy" id="565033"/>
    <lineage>
        <taxon>Archaea</taxon>
        <taxon>Methanobacteriati</taxon>
        <taxon>Methanobacteriota</taxon>
        <taxon>Archaeoglobi</taxon>
        <taxon>Archaeoglobales</taxon>
        <taxon>Archaeoglobaceae</taxon>
        <taxon>Geoglobus</taxon>
    </lineage>
</organism>
<dbReference type="InterPro" id="IPR003593">
    <property type="entry name" value="AAA+_ATPase"/>
</dbReference>
<dbReference type="CDD" id="cd18140">
    <property type="entry name" value="HLD_clamp_RFC"/>
    <property type="match status" value="1"/>
</dbReference>
<sequence length="495" mass="57064">MLWVEKYRPKTIEDVVADKTVIKNVLTWAERWKEGVKQKPLLLAGPPGVGKTSLALALANTMGWEAVELNASDQRSWNIISRIVGESAFNETISDEGEFLSSKRGKLKLIILDEVDNIHRKEDFGGESALLRIIRKTPPQPIILIANDPYALSQDLRKNVVMINFRRLNKNQIAKILERICEQEGVKCDREVLTLIAENAGGDLRAAVNDLQAIAEDKKVLRPEDVVIAKRTQETDVFKVLQKIFKTKLPAHGDAMLLDQSPEDLIVWVEENMPLEYEDEQLYRGYRVLAHADVFLGRVRRRQFYRLWKYATYLMTTGVQNVKPEAKRGFTRYRPPSIFKKLAYTKSKRETYRKILKKIGKYSHMSARKAVEVYPFLKALLKTLDVERCAYIAAFYDFSKEELEFMTDGKKAEEIHRFVVEHRLHRVEDETFLSGFGGQDEKYDLRSLQDEGESKTEIDETETKETDKVDEDVKKQGKKKEGVKHVTLDAFFGED</sequence>
<feature type="domain" description="AAA+ ATPase" evidence="9">
    <location>
        <begin position="37"/>
        <end position="177"/>
    </location>
</feature>
<dbReference type="STRING" id="565033.GACE_0629"/>
<dbReference type="InterPro" id="IPR027417">
    <property type="entry name" value="P-loop_NTPase"/>
</dbReference>
<dbReference type="GO" id="GO:0016887">
    <property type="term" value="F:ATP hydrolysis activity"/>
    <property type="evidence" value="ECO:0007669"/>
    <property type="project" value="InterPro"/>
</dbReference>
<evidence type="ECO:0000313" key="11">
    <source>
        <dbReference type="Proteomes" id="UP000030624"/>
    </source>
</evidence>
<protein>
    <recommendedName>
        <fullName evidence="2 7">Replication factor C large subunit</fullName>
        <shortName evidence="7">RFC large subunit</shortName>
    </recommendedName>
    <alternativeName>
        <fullName evidence="6 7">Clamp loader large subunit</fullName>
    </alternativeName>
</protein>
<dbReference type="GO" id="GO:0005524">
    <property type="term" value="F:ATP binding"/>
    <property type="evidence" value="ECO:0007669"/>
    <property type="project" value="UniProtKB-UniRule"/>
</dbReference>
<dbReference type="Pfam" id="PF21960">
    <property type="entry name" value="RCF1-5-like_lid"/>
    <property type="match status" value="1"/>
</dbReference>
<dbReference type="InterPro" id="IPR003959">
    <property type="entry name" value="ATPase_AAA_core"/>
</dbReference>
<evidence type="ECO:0000256" key="6">
    <source>
        <dbReference type="ARBA" id="ARBA00032141"/>
    </source>
</evidence>
<reference evidence="10 11" key="1">
    <citation type="journal article" date="2015" name="Appl. Environ. Microbiol.">
        <title>The Geoglobus acetivorans genome: Fe(III) reduction, acetate utilization, autotrophic growth, and degradation of aromatic compounds in a hyperthermophilic archaeon.</title>
        <authorList>
            <person name="Mardanov A.V."/>
            <person name="Slododkina G.B."/>
            <person name="Slobodkin A.I."/>
            <person name="Beletsky A.V."/>
            <person name="Gavrilov S.N."/>
            <person name="Kublanov I.V."/>
            <person name="Bonch-Osmolovskaya E.A."/>
            <person name="Skryabin K.G."/>
            <person name="Ravin N.V."/>
        </authorList>
    </citation>
    <scope>NUCLEOTIDE SEQUENCE [LARGE SCALE GENOMIC DNA]</scope>
    <source>
        <strain evidence="10 11">SBH6</strain>
    </source>
</reference>
<dbReference type="eggNOG" id="arCOG00470">
    <property type="taxonomic scope" value="Archaea"/>
</dbReference>
<dbReference type="HAMAP" id="MF_01508">
    <property type="entry name" value="RfcL"/>
    <property type="match status" value="1"/>
</dbReference>
<dbReference type="NCBIfam" id="NF003234">
    <property type="entry name" value="PRK04195.2-4"/>
    <property type="match status" value="1"/>
</dbReference>
<comment type="similarity">
    <text evidence="1 7">Belongs to the activator 1 small subunits family. RfcL subfamily.</text>
</comment>
<evidence type="ECO:0000256" key="1">
    <source>
        <dbReference type="ARBA" id="ARBA00006878"/>
    </source>
</evidence>
<dbReference type="Pfam" id="PF00004">
    <property type="entry name" value="AAA"/>
    <property type="match status" value="1"/>
</dbReference>
<evidence type="ECO:0000256" key="8">
    <source>
        <dbReference type="SAM" id="MobiDB-lite"/>
    </source>
</evidence>
<dbReference type="GO" id="GO:0003689">
    <property type="term" value="F:DNA clamp loader activity"/>
    <property type="evidence" value="ECO:0007669"/>
    <property type="project" value="UniProtKB-UniRule"/>
</dbReference>
<feature type="binding site" evidence="7">
    <location>
        <begin position="45"/>
        <end position="52"/>
    </location>
    <ligand>
        <name>ATP</name>
        <dbReference type="ChEBI" id="CHEBI:30616"/>
    </ligand>
</feature>
<proteinExistence type="inferred from homology"/>
<evidence type="ECO:0000256" key="5">
    <source>
        <dbReference type="ARBA" id="ARBA00022840"/>
    </source>
</evidence>